<dbReference type="EMBL" id="METM01000025">
    <property type="protein sequence ID" value="OGB89449.1"/>
    <property type="molecule type" value="Genomic_DNA"/>
</dbReference>
<protein>
    <recommendedName>
        <fullName evidence="1">DUF4015 domain-containing protein</fullName>
    </recommendedName>
</protein>
<dbReference type="Gene3D" id="3.20.20.80">
    <property type="entry name" value="Glycosidases"/>
    <property type="match status" value="1"/>
</dbReference>
<feature type="domain" description="DUF4015" evidence="1">
    <location>
        <begin position="39"/>
        <end position="348"/>
    </location>
</feature>
<dbReference type="Proteomes" id="UP000178724">
    <property type="component" value="Unassembled WGS sequence"/>
</dbReference>
<organism evidence="2 3">
    <name type="scientific">candidate division WOR-1 bacterium RIFCSPHIGHO2_01_FULL_53_15</name>
    <dbReference type="NCBI Taxonomy" id="1802564"/>
    <lineage>
        <taxon>Bacteria</taxon>
        <taxon>Bacillati</taxon>
        <taxon>Saganbacteria</taxon>
    </lineage>
</organism>
<dbReference type="InterPro" id="IPR017853">
    <property type="entry name" value="GH"/>
</dbReference>
<gene>
    <name evidence="2" type="ORF">A2625_00505</name>
</gene>
<name>A0A1F4Q0N8_UNCSA</name>
<dbReference type="InterPro" id="IPR025275">
    <property type="entry name" value="DUF4015"/>
</dbReference>
<dbReference type="SUPFAM" id="SSF51445">
    <property type="entry name" value="(Trans)glycosidases"/>
    <property type="match status" value="1"/>
</dbReference>
<evidence type="ECO:0000313" key="2">
    <source>
        <dbReference type="EMBL" id="OGB89449.1"/>
    </source>
</evidence>
<dbReference type="AlphaFoldDB" id="A0A1F4Q0N8"/>
<comment type="caution">
    <text evidence="2">The sequence shown here is derived from an EMBL/GenBank/DDBJ whole genome shotgun (WGS) entry which is preliminary data.</text>
</comment>
<evidence type="ECO:0000313" key="3">
    <source>
        <dbReference type="Proteomes" id="UP000178724"/>
    </source>
</evidence>
<reference evidence="2 3" key="1">
    <citation type="journal article" date="2016" name="Nat. Commun.">
        <title>Thousands of microbial genomes shed light on interconnected biogeochemical processes in an aquifer system.</title>
        <authorList>
            <person name="Anantharaman K."/>
            <person name="Brown C.T."/>
            <person name="Hug L.A."/>
            <person name="Sharon I."/>
            <person name="Castelle C.J."/>
            <person name="Probst A.J."/>
            <person name="Thomas B.C."/>
            <person name="Singh A."/>
            <person name="Wilkins M.J."/>
            <person name="Karaoz U."/>
            <person name="Brodie E.L."/>
            <person name="Williams K.H."/>
            <person name="Hubbard S.S."/>
            <person name="Banfield J.F."/>
        </authorList>
    </citation>
    <scope>NUCLEOTIDE SEQUENCE [LARGE SCALE GENOMIC DNA]</scope>
</reference>
<accession>A0A1F4Q0N8</accession>
<sequence>MKRIFIFTPFFLIFFFAVTFLPRPVEKEFTKEKRIAERGIYVTAWTAQLPKRFNELKEQCKAAGLNTMVIDAKEMLSRPYLELARQRKLTPATKATANPWLAKLAAELHRDNFILSARIVVFKDDRLVLSRPDLGVKLGGGLYRDRKGGKWLDPYSDEARLYNALIAESAALSGVDEVQFDYIRFPAEGEAKNAYYPHIKEGVTKVDIICEFLKDVKARLAPYNTSLAVDIFGVTAWQSKIDIESLGQDLKRMAPYLDVLSPMLYPSHFHPGYDGFPNPGAEPYYFINTGVKQAKVILSGEATVLVPWIQGFNMRSPNFGPNYILEQVRAGKDEGVEGFLIWNARNDYSVSFRALKK</sequence>
<evidence type="ECO:0000259" key="1">
    <source>
        <dbReference type="Pfam" id="PF13200"/>
    </source>
</evidence>
<dbReference type="Pfam" id="PF13200">
    <property type="entry name" value="DUF4015"/>
    <property type="match status" value="1"/>
</dbReference>
<proteinExistence type="predicted"/>